<proteinExistence type="inferred from homology"/>
<evidence type="ECO:0000313" key="8">
    <source>
        <dbReference type="Proteomes" id="UP000038040"/>
    </source>
</evidence>
<evidence type="ECO:0000256" key="6">
    <source>
        <dbReference type="SAM" id="MobiDB-lite"/>
    </source>
</evidence>
<dbReference type="PIRSF" id="PIRSF015952">
    <property type="entry name" value="U3snoRNP11"/>
    <property type="match status" value="1"/>
</dbReference>
<reference evidence="7 9" key="2">
    <citation type="submission" date="2018-11" db="EMBL/GenBank/DDBJ databases">
        <authorList>
            <consortium name="Pathogen Informatics"/>
        </authorList>
    </citation>
    <scope>NUCLEOTIDE SEQUENCE [LARGE SCALE GENOMIC DNA]</scope>
</reference>
<name>A0A0N4U819_DRAME</name>
<dbReference type="PANTHER" id="PTHR12838:SF0">
    <property type="entry name" value="U3 SMALL NUCLEOLAR RNA-ASSOCIATED PROTEIN 11-RELATED"/>
    <property type="match status" value="1"/>
</dbReference>
<accession>A0A0N4U819</accession>
<dbReference type="GO" id="GO:0006364">
    <property type="term" value="P:rRNA processing"/>
    <property type="evidence" value="ECO:0007669"/>
    <property type="project" value="UniProtKB-UniRule"/>
</dbReference>
<comment type="subunit">
    <text evidence="5">Component of the ribosomal small subunit (SSU) processome.</text>
</comment>
<evidence type="ECO:0000256" key="5">
    <source>
        <dbReference type="PIRNR" id="PIRNR015952"/>
    </source>
</evidence>
<sequence>MSSLKRAAKCGQRLHRERPQPESRAHLGHLERKKDYKKRANDYNRKKAKLLKLRQRALDRNPDEFHFHMIRSRIANDGSHREFNSEADEDTLLQKKLADLNNFKYVKYKLNIENKVKIEKLKSILHFADMTTASQNTHTIFVDDDEIKSFDPVQYFDTTEELIDRTFNRPRLSVLKKEFVNVKSRCEVEEAEKERKLLYKELIKRMQRAKELKIVIEKLETRKNISGNSGPLKPKKVSRGELMKAPVYKWVYERKK</sequence>
<dbReference type="STRING" id="318479.A0A0N4U819"/>
<comment type="function">
    <text evidence="5">Involved in nucleolar processing of pre-18S ribosomal RNA.</text>
</comment>
<comment type="subcellular location">
    <subcellularLocation>
        <location evidence="1 5">Nucleus</location>
        <location evidence="1 5">Nucleolus</location>
    </subcellularLocation>
</comment>
<dbReference type="InterPro" id="IPR007144">
    <property type="entry name" value="SSU_processome_Utp11"/>
</dbReference>
<gene>
    <name evidence="7" type="ORF">DME_LOCUS7323</name>
</gene>
<dbReference type="EMBL" id="UYYG01001159">
    <property type="protein sequence ID" value="VDN57350.1"/>
    <property type="molecule type" value="Genomic_DNA"/>
</dbReference>
<keyword evidence="9" id="KW-1185">Reference proteome</keyword>
<feature type="compositionally biased region" description="Basic residues" evidence="6">
    <location>
        <begin position="1"/>
        <end position="16"/>
    </location>
</feature>
<evidence type="ECO:0000256" key="3">
    <source>
        <dbReference type="ARBA" id="ARBA00022552"/>
    </source>
</evidence>
<keyword evidence="4 5" id="KW-0539">Nucleus</keyword>
<evidence type="ECO:0000256" key="1">
    <source>
        <dbReference type="ARBA" id="ARBA00004604"/>
    </source>
</evidence>
<reference evidence="10" key="1">
    <citation type="submission" date="2017-02" db="UniProtKB">
        <authorList>
            <consortium name="WormBaseParasite"/>
        </authorList>
    </citation>
    <scope>IDENTIFICATION</scope>
</reference>
<dbReference type="OrthoDB" id="29058at2759"/>
<dbReference type="Proteomes" id="UP000274756">
    <property type="component" value="Unassembled WGS sequence"/>
</dbReference>
<evidence type="ECO:0000313" key="10">
    <source>
        <dbReference type="WBParaSite" id="DME_0000316401-mRNA-1"/>
    </source>
</evidence>
<dbReference type="WBParaSite" id="DME_0000316401-mRNA-1">
    <property type="protein sequence ID" value="DME_0000316401-mRNA-1"/>
    <property type="gene ID" value="DME_0000316401"/>
</dbReference>
<evidence type="ECO:0000256" key="2">
    <source>
        <dbReference type="ARBA" id="ARBA00008105"/>
    </source>
</evidence>
<comment type="similarity">
    <text evidence="2 5">Belongs to the UTP11 family.</text>
</comment>
<dbReference type="Proteomes" id="UP000038040">
    <property type="component" value="Unplaced"/>
</dbReference>
<evidence type="ECO:0000313" key="9">
    <source>
        <dbReference type="Proteomes" id="UP000274756"/>
    </source>
</evidence>
<evidence type="ECO:0000313" key="7">
    <source>
        <dbReference type="EMBL" id="VDN57350.1"/>
    </source>
</evidence>
<organism evidence="8 10">
    <name type="scientific">Dracunculus medinensis</name>
    <name type="common">Guinea worm</name>
    <dbReference type="NCBI Taxonomy" id="318479"/>
    <lineage>
        <taxon>Eukaryota</taxon>
        <taxon>Metazoa</taxon>
        <taxon>Ecdysozoa</taxon>
        <taxon>Nematoda</taxon>
        <taxon>Chromadorea</taxon>
        <taxon>Rhabditida</taxon>
        <taxon>Spirurina</taxon>
        <taxon>Dracunculoidea</taxon>
        <taxon>Dracunculidae</taxon>
        <taxon>Dracunculus</taxon>
    </lineage>
</organism>
<dbReference type="AlphaFoldDB" id="A0A0N4U819"/>
<protein>
    <recommendedName>
        <fullName evidence="5">U3 small nucleolar RNA-associated protein 11</fullName>
        <shortName evidence="5">U3 snoRNA-associated protein 11</shortName>
    </recommendedName>
</protein>
<dbReference type="PANTHER" id="PTHR12838">
    <property type="entry name" value="U3 SMALL NUCLEOLAR RNA-ASSOCIATED PROTEIN 11"/>
    <property type="match status" value="1"/>
</dbReference>
<evidence type="ECO:0000256" key="4">
    <source>
        <dbReference type="ARBA" id="ARBA00023242"/>
    </source>
</evidence>
<keyword evidence="3 5" id="KW-0698">rRNA processing</keyword>
<feature type="compositionally biased region" description="Basic and acidic residues" evidence="6">
    <location>
        <begin position="17"/>
        <end position="41"/>
    </location>
</feature>
<dbReference type="Pfam" id="PF03998">
    <property type="entry name" value="Utp11"/>
    <property type="match status" value="1"/>
</dbReference>
<dbReference type="GO" id="GO:0032040">
    <property type="term" value="C:small-subunit processome"/>
    <property type="evidence" value="ECO:0007669"/>
    <property type="project" value="UniProtKB-UniRule"/>
</dbReference>
<feature type="region of interest" description="Disordered" evidence="6">
    <location>
        <begin position="1"/>
        <end position="41"/>
    </location>
</feature>